<accession>A0ABS8P9A6</accession>
<comment type="caution">
    <text evidence="2">The sequence shown here is derived from an EMBL/GenBank/DDBJ whole genome shotgun (WGS) entry which is preliminary data.</text>
</comment>
<evidence type="ECO:0000259" key="1">
    <source>
        <dbReference type="Pfam" id="PF22289"/>
    </source>
</evidence>
<feature type="domain" description="Dimethylamine monooxygenase subunit DmmA-like C-terminal" evidence="1">
    <location>
        <begin position="102"/>
        <end position="147"/>
    </location>
</feature>
<gene>
    <name evidence="2" type="ORF">LQ327_15660</name>
</gene>
<evidence type="ECO:0000313" key="3">
    <source>
        <dbReference type="Proteomes" id="UP001199469"/>
    </source>
</evidence>
<dbReference type="EMBL" id="JAJNDB010000003">
    <property type="protein sequence ID" value="MCD2194808.1"/>
    <property type="molecule type" value="Genomic_DNA"/>
</dbReference>
<dbReference type="Proteomes" id="UP001199469">
    <property type="component" value="Unassembled WGS sequence"/>
</dbReference>
<reference evidence="2 3" key="1">
    <citation type="submission" date="2021-11" db="EMBL/GenBank/DDBJ databases">
        <title>Draft genome sequence of Actinomycetospora sp. SF1 isolated from the rhizosphere soil.</title>
        <authorList>
            <person name="Duangmal K."/>
            <person name="Chantavorakit T."/>
        </authorList>
    </citation>
    <scope>NUCLEOTIDE SEQUENCE [LARGE SCALE GENOMIC DNA]</scope>
    <source>
        <strain evidence="2 3">TBRC 5722</strain>
    </source>
</reference>
<dbReference type="NCBIfam" id="NF041259">
    <property type="entry name" value="mono_DmmA_fam"/>
    <property type="match status" value="1"/>
</dbReference>
<dbReference type="RefSeq" id="WP_230735269.1">
    <property type="nucleotide sequence ID" value="NZ_JAJNDB010000003.1"/>
</dbReference>
<keyword evidence="3" id="KW-1185">Reference proteome</keyword>
<dbReference type="Pfam" id="PF22289">
    <property type="entry name" value="DmmA-like_C"/>
    <property type="match status" value="1"/>
</dbReference>
<sequence>MTTPGPAPHLVLAVGTRARTVAEELRRDSDRYRALDAADDAGPVLDEELARLSTGWRVLAVGLERDVLIVARAALARGALDEEITVLAVDQHDGDGTRRLRRVHCGHCHHQADLDAAVGDVLPCPGCGEPLSVTDHRSRIHGASLGVPTVP</sequence>
<organism evidence="2 3">
    <name type="scientific">Actinomycetospora endophytica</name>
    <dbReference type="NCBI Taxonomy" id="2291215"/>
    <lineage>
        <taxon>Bacteria</taxon>
        <taxon>Bacillati</taxon>
        <taxon>Actinomycetota</taxon>
        <taxon>Actinomycetes</taxon>
        <taxon>Pseudonocardiales</taxon>
        <taxon>Pseudonocardiaceae</taxon>
        <taxon>Actinomycetospora</taxon>
    </lineage>
</organism>
<evidence type="ECO:0000313" key="2">
    <source>
        <dbReference type="EMBL" id="MCD2194808.1"/>
    </source>
</evidence>
<name>A0ABS8P9A6_9PSEU</name>
<proteinExistence type="predicted"/>
<protein>
    <recommendedName>
        <fullName evidence="1">Dimethylamine monooxygenase subunit DmmA-like C-terminal domain-containing protein</fullName>
    </recommendedName>
</protein>
<dbReference type="InterPro" id="IPR048037">
    <property type="entry name" value="DmmA-like_C"/>
</dbReference>